<dbReference type="Proteomes" id="UP000063699">
    <property type="component" value="Chromosome"/>
</dbReference>
<dbReference type="SUPFAM" id="SSF53474">
    <property type="entry name" value="alpha/beta-Hydrolases"/>
    <property type="match status" value="1"/>
</dbReference>
<evidence type="ECO:0000313" key="5">
    <source>
        <dbReference type="Proteomes" id="UP000063699"/>
    </source>
</evidence>
<dbReference type="GO" id="GO:0016787">
    <property type="term" value="F:hydrolase activity"/>
    <property type="evidence" value="ECO:0007669"/>
    <property type="project" value="UniProtKB-KW"/>
</dbReference>
<protein>
    <submittedName>
        <fullName evidence="4">Alpha/beta hydrolase</fullName>
    </submittedName>
</protein>
<keyword evidence="2" id="KW-0732">Signal</keyword>
<dbReference type="RefSeq" id="WP_054297082.1">
    <property type="nucleotide sequence ID" value="NZ_CP012752.1"/>
</dbReference>
<keyword evidence="1 4" id="KW-0378">Hydrolase</keyword>
<dbReference type="PRINTS" id="PR00111">
    <property type="entry name" value="ABHYDROLASE"/>
</dbReference>
<dbReference type="InterPro" id="IPR006311">
    <property type="entry name" value="TAT_signal"/>
</dbReference>
<evidence type="ECO:0000313" key="4">
    <source>
        <dbReference type="EMBL" id="ALG15228.1"/>
    </source>
</evidence>
<dbReference type="Pfam" id="PF00561">
    <property type="entry name" value="Abhydrolase_1"/>
    <property type="match status" value="1"/>
</dbReference>
<sequence length="319" mass="35207">MTLNRRNLFSIGAAGAVLAATGQPAAAGQNAPSDEALVRSLPGFSHGYARVNGIRMHYVTGGRGRPLVLVPGWPQTWWEFHKIMPALAARYRVIAVDMRGQGGTDKPAGGYDKKTMARDIYELVRHLGYKQVDIVGHDIGAMTAFSFAANHPAATRTVSLLDVGHPDESLFHIPLLAPPGVPVHVWWFAFNQVRSLPEQLLHGRFRYMVDWLFDTLLYDKASVGGRDRAIYAAAWDRPDAIRAGNAWYQGFYQDIEDQKAYGKITVPMLGLAAEYNDTLAQSLPDKGTDVRLGKIAKSGHFLPDEQPEAVTKALLEFLR</sequence>
<evidence type="ECO:0000259" key="3">
    <source>
        <dbReference type="Pfam" id="PF00561"/>
    </source>
</evidence>
<dbReference type="KEGG" id="kphy:AOZ06_32850"/>
<dbReference type="STRING" id="860235.AOZ06_32850"/>
<evidence type="ECO:0000256" key="1">
    <source>
        <dbReference type="ARBA" id="ARBA00022801"/>
    </source>
</evidence>
<accession>A0A0N9I578</accession>
<dbReference type="AlphaFoldDB" id="A0A0N9I578"/>
<feature type="chain" id="PRO_5039089039" evidence="2">
    <location>
        <begin position="20"/>
        <end position="319"/>
    </location>
</feature>
<dbReference type="PROSITE" id="PS51318">
    <property type="entry name" value="TAT"/>
    <property type="match status" value="1"/>
</dbReference>
<gene>
    <name evidence="4" type="ORF">AOZ06_32850</name>
</gene>
<dbReference type="InterPro" id="IPR029058">
    <property type="entry name" value="AB_hydrolase_fold"/>
</dbReference>
<dbReference type="PRINTS" id="PR00412">
    <property type="entry name" value="EPOXHYDRLASE"/>
</dbReference>
<feature type="domain" description="AB hydrolase-1" evidence="3">
    <location>
        <begin position="66"/>
        <end position="188"/>
    </location>
</feature>
<dbReference type="EMBL" id="CP012752">
    <property type="protein sequence ID" value="ALG15228.1"/>
    <property type="molecule type" value="Genomic_DNA"/>
</dbReference>
<name>A0A0N9I578_9PSEU</name>
<proteinExistence type="predicted"/>
<dbReference type="InterPro" id="IPR000639">
    <property type="entry name" value="Epox_hydrolase-like"/>
</dbReference>
<dbReference type="PANTHER" id="PTHR43329">
    <property type="entry name" value="EPOXIDE HYDROLASE"/>
    <property type="match status" value="1"/>
</dbReference>
<organism evidence="4 5">
    <name type="scientific">Kibdelosporangium phytohabitans</name>
    <dbReference type="NCBI Taxonomy" id="860235"/>
    <lineage>
        <taxon>Bacteria</taxon>
        <taxon>Bacillati</taxon>
        <taxon>Actinomycetota</taxon>
        <taxon>Actinomycetes</taxon>
        <taxon>Pseudonocardiales</taxon>
        <taxon>Pseudonocardiaceae</taxon>
        <taxon>Kibdelosporangium</taxon>
    </lineage>
</organism>
<keyword evidence="5" id="KW-1185">Reference proteome</keyword>
<dbReference type="Gene3D" id="3.40.50.1820">
    <property type="entry name" value="alpha/beta hydrolase"/>
    <property type="match status" value="1"/>
</dbReference>
<dbReference type="InterPro" id="IPR000073">
    <property type="entry name" value="AB_hydrolase_1"/>
</dbReference>
<evidence type="ECO:0000256" key="2">
    <source>
        <dbReference type="SAM" id="SignalP"/>
    </source>
</evidence>
<reference evidence="4 5" key="1">
    <citation type="submission" date="2015-07" db="EMBL/GenBank/DDBJ databases">
        <title>Genome sequencing of Kibdelosporangium phytohabitans.</title>
        <authorList>
            <person name="Qin S."/>
            <person name="Xing K."/>
        </authorList>
    </citation>
    <scope>NUCLEOTIDE SEQUENCE [LARGE SCALE GENOMIC DNA]</scope>
    <source>
        <strain evidence="4 5">KLBMP1111</strain>
    </source>
</reference>
<feature type="signal peptide" evidence="2">
    <location>
        <begin position="1"/>
        <end position="19"/>
    </location>
</feature>